<proteinExistence type="predicted"/>
<evidence type="ECO:0000313" key="3">
    <source>
        <dbReference type="Proteomes" id="UP001066276"/>
    </source>
</evidence>
<dbReference type="AlphaFoldDB" id="A0AAV7Q8G7"/>
<organism evidence="2 3">
    <name type="scientific">Pleurodeles waltl</name>
    <name type="common">Iberian ribbed newt</name>
    <dbReference type="NCBI Taxonomy" id="8319"/>
    <lineage>
        <taxon>Eukaryota</taxon>
        <taxon>Metazoa</taxon>
        <taxon>Chordata</taxon>
        <taxon>Craniata</taxon>
        <taxon>Vertebrata</taxon>
        <taxon>Euteleostomi</taxon>
        <taxon>Amphibia</taxon>
        <taxon>Batrachia</taxon>
        <taxon>Caudata</taxon>
        <taxon>Salamandroidea</taxon>
        <taxon>Salamandridae</taxon>
        <taxon>Pleurodelinae</taxon>
        <taxon>Pleurodeles</taxon>
    </lineage>
</organism>
<name>A0AAV7Q8G7_PLEWA</name>
<evidence type="ECO:0000313" key="2">
    <source>
        <dbReference type="EMBL" id="KAJ1135550.1"/>
    </source>
</evidence>
<feature type="region of interest" description="Disordered" evidence="1">
    <location>
        <begin position="115"/>
        <end position="142"/>
    </location>
</feature>
<evidence type="ECO:0000256" key="1">
    <source>
        <dbReference type="SAM" id="MobiDB-lite"/>
    </source>
</evidence>
<accession>A0AAV7Q8G7</accession>
<sequence>MHNLLLNAAREHTILTGADYACGGCLEGSALVSLVGSSGREKHFHASGLWAEAVRSVTRGQRFAAMFQFWGKGGSVASFLPPVTSRSRGLTSEEVGGENLRCTEGMTTSRVRGWKAPDGGPLSIVRHPQMNKGKESGSGSRP</sequence>
<dbReference type="EMBL" id="JANPWB010000010">
    <property type="protein sequence ID" value="KAJ1135550.1"/>
    <property type="molecule type" value="Genomic_DNA"/>
</dbReference>
<keyword evidence="3" id="KW-1185">Reference proteome</keyword>
<comment type="caution">
    <text evidence="2">The sequence shown here is derived from an EMBL/GenBank/DDBJ whole genome shotgun (WGS) entry which is preliminary data.</text>
</comment>
<protein>
    <submittedName>
        <fullName evidence="2">Uncharacterized protein</fullName>
    </submittedName>
</protein>
<gene>
    <name evidence="2" type="ORF">NDU88_001989</name>
</gene>
<reference evidence="2" key="1">
    <citation type="journal article" date="2022" name="bioRxiv">
        <title>Sequencing and chromosome-scale assembly of the giantPleurodeles waltlgenome.</title>
        <authorList>
            <person name="Brown T."/>
            <person name="Elewa A."/>
            <person name="Iarovenko S."/>
            <person name="Subramanian E."/>
            <person name="Araus A.J."/>
            <person name="Petzold A."/>
            <person name="Susuki M."/>
            <person name="Suzuki K.-i.T."/>
            <person name="Hayashi T."/>
            <person name="Toyoda A."/>
            <person name="Oliveira C."/>
            <person name="Osipova E."/>
            <person name="Leigh N.D."/>
            <person name="Simon A."/>
            <person name="Yun M.H."/>
        </authorList>
    </citation>
    <scope>NUCLEOTIDE SEQUENCE</scope>
    <source>
        <strain evidence="2">20211129_DDA</strain>
        <tissue evidence="2">Liver</tissue>
    </source>
</reference>
<dbReference type="Proteomes" id="UP001066276">
    <property type="component" value="Chromosome 6"/>
</dbReference>